<dbReference type="SMART" id="SM00408">
    <property type="entry name" value="IGc2"/>
    <property type="match status" value="2"/>
</dbReference>
<dbReference type="AlphaFoldDB" id="A0A3B3QTK8"/>
<keyword evidence="5" id="KW-0472">Membrane</keyword>
<dbReference type="PANTHER" id="PTHR10075">
    <property type="entry name" value="BASIGIN RELATED"/>
    <property type="match status" value="1"/>
</dbReference>
<keyword evidence="6" id="KW-1015">Disulfide bond</keyword>
<feature type="signal peptide" evidence="9">
    <location>
        <begin position="1"/>
        <end position="35"/>
    </location>
</feature>
<dbReference type="Pfam" id="PF13927">
    <property type="entry name" value="Ig_3"/>
    <property type="match status" value="1"/>
</dbReference>
<dbReference type="InterPro" id="IPR003598">
    <property type="entry name" value="Ig_sub2"/>
</dbReference>
<dbReference type="GO" id="GO:0005886">
    <property type="term" value="C:plasma membrane"/>
    <property type="evidence" value="ECO:0007669"/>
    <property type="project" value="UniProtKB-SubCell"/>
</dbReference>
<dbReference type="Proteomes" id="UP000261540">
    <property type="component" value="Unplaced"/>
</dbReference>
<evidence type="ECO:0000256" key="8">
    <source>
        <dbReference type="ARBA" id="ARBA00023319"/>
    </source>
</evidence>
<sequence>MVKPSVEDKMHGQSCLLTPAQVLLALLTLVPPLLAHMEPVEQVTVVQGSLVTLSCEARGMPPPSLSWLKDGQPLSLHRNLLLDGQETRLHLTAVASHDAGLYSCVASNAAGSSTKTFNLTVLGEKRPTSVAVLGQPVSLRCQVEGQPTPEITWLRDRRPVAEGARLRMFANGTLWLAAVQRTDSGLYTCSASNPAGRGSADRYRLNIVGLTN</sequence>
<protein>
    <recommendedName>
        <fullName evidence="10">Ig-like domain-containing protein</fullName>
    </recommendedName>
</protein>
<evidence type="ECO:0000256" key="5">
    <source>
        <dbReference type="ARBA" id="ARBA00023136"/>
    </source>
</evidence>
<evidence type="ECO:0000256" key="2">
    <source>
        <dbReference type="ARBA" id="ARBA00022475"/>
    </source>
</evidence>
<dbReference type="InterPro" id="IPR013783">
    <property type="entry name" value="Ig-like_fold"/>
</dbReference>
<dbReference type="SUPFAM" id="SSF48726">
    <property type="entry name" value="Immunoglobulin"/>
    <property type="match status" value="2"/>
</dbReference>
<feature type="chain" id="PRO_5017413280" description="Ig-like domain-containing protein" evidence="9">
    <location>
        <begin position="36"/>
        <end position="212"/>
    </location>
</feature>
<keyword evidence="4" id="KW-0677">Repeat</keyword>
<evidence type="ECO:0000256" key="7">
    <source>
        <dbReference type="ARBA" id="ARBA00023180"/>
    </source>
</evidence>
<keyword evidence="2" id="KW-1003">Cell membrane</keyword>
<dbReference type="PROSITE" id="PS50835">
    <property type="entry name" value="IG_LIKE"/>
    <property type="match status" value="2"/>
</dbReference>
<dbReference type="SMART" id="SM00409">
    <property type="entry name" value="IG"/>
    <property type="match status" value="2"/>
</dbReference>
<keyword evidence="12" id="KW-1185">Reference proteome</keyword>
<dbReference type="InterPro" id="IPR013098">
    <property type="entry name" value="Ig_I-set"/>
</dbReference>
<dbReference type="Pfam" id="PF07679">
    <property type="entry name" value="I-set"/>
    <property type="match status" value="1"/>
</dbReference>
<dbReference type="InterPro" id="IPR007110">
    <property type="entry name" value="Ig-like_dom"/>
</dbReference>
<name>A0A3B3QTK8_9TELE</name>
<evidence type="ECO:0000313" key="11">
    <source>
        <dbReference type="Ensembl" id="ENSPKIP00000009458.1"/>
    </source>
</evidence>
<dbReference type="InterPro" id="IPR036179">
    <property type="entry name" value="Ig-like_dom_sf"/>
</dbReference>
<dbReference type="InterPro" id="IPR003599">
    <property type="entry name" value="Ig_sub"/>
</dbReference>
<keyword evidence="7" id="KW-0325">Glycoprotein</keyword>
<dbReference type="PANTHER" id="PTHR10075:SF100">
    <property type="entry name" value="FASCICLIN-2"/>
    <property type="match status" value="1"/>
</dbReference>
<dbReference type="Gene3D" id="2.60.40.10">
    <property type="entry name" value="Immunoglobulins"/>
    <property type="match status" value="2"/>
</dbReference>
<evidence type="ECO:0000313" key="12">
    <source>
        <dbReference type="Proteomes" id="UP000261540"/>
    </source>
</evidence>
<evidence type="ECO:0000256" key="3">
    <source>
        <dbReference type="ARBA" id="ARBA00022729"/>
    </source>
</evidence>
<evidence type="ECO:0000256" key="4">
    <source>
        <dbReference type="ARBA" id="ARBA00022737"/>
    </source>
</evidence>
<keyword evidence="8" id="KW-0393">Immunoglobulin domain</keyword>
<organism evidence="11 12">
    <name type="scientific">Paramormyrops kingsleyae</name>
    <dbReference type="NCBI Taxonomy" id="1676925"/>
    <lineage>
        <taxon>Eukaryota</taxon>
        <taxon>Metazoa</taxon>
        <taxon>Chordata</taxon>
        <taxon>Craniata</taxon>
        <taxon>Vertebrata</taxon>
        <taxon>Euteleostomi</taxon>
        <taxon>Actinopterygii</taxon>
        <taxon>Neopterygii</taxon>
        <taxon>Teleostei</taxon>
        <taxon>Osteoglossocephala</taxon>
        <taxon>Osteoglossomorpha</taxon>
        <taxon>Osteoglossiformes</taxon>
        <taxon>Mormyridae</taxon>
        <taxon>Paramormyrops</taxon>
    </lineage>
</organism>
<evidence type="ECO:0000256" key="1">
    <source>
        <dbReference type="ARBA" id="ARBA00004236"/>
    </source>
</evidence>
<evidence type="ECO:0000256" key="9">
    <source>
        <dbReference type="SAM" id="SignalP"/>
    </source>
</evidence>
<feature type="domain" description="Ig-like" evidence="10">
    <location>
        <begin position="134"/>
        <end position="206"/>
    </location>
</feature>
<feature type="domain" description="Ig-like" evidence="10">
    <location>
        <begin position="31"/>
        <end position="120"/>
    </location>
</feature>
<evidence type="ECO:0000256" key="6">
    <source>
        <dbReference type="ARBA" id="ARBA00023157"/>
    </source>
</evidence>
<evidence type="ECO:0000259" key="10">
    <source>
        <dbReference type="PROSITE" id="PS50835"/>
    </source>
</evidence>
<keyword evidence="3 9" id="KW-0732">Signal</keyword>
<proteinExistence type="predicted"/>
<dbReference type="CDD" id="cd00096">
    <property type="entry name" value="Ig"/>
    <property type="match status" value="1"/>
</dbReference>
<dbReference type="FunFam" id="2.60.40.10:FF:000328">
    <property type="entry name" value="CLUMA_CG000981, isoform A"/>
    <property type="match status" value="1"/>
</dbReference>
<accession>A0A3B3QTK8</accession>
<dbReference type="Ensembl" id="ENSPKIT00000033569.1">
    <property type="protein sequence ID" value="ENSPKIP00000009458.1"/>
    <property type="gene ID" value="ENSPKIG00000024565.1"/>
</dbReference>
<comment type="subcellular location">
    <subcellularLocation>
        <location evidence="1">Cell membrane</location>
    </subcellularLocation>
</comment>
<reference evidence="11" key="2">
    <citation type="submission" date="2025-09" db="UniProtKB">
        <authorList>
            <consortium name="Ensembl"/>
        </authorList>
    </citation>
    <scope>IDENTIFICATION</scope>
</reference>
<reference evidence="11" key="1">
    <citation type="submission" date="2025-08" db="UniProtKB">
        <authorList>
            <consortium name="Ensembl"/>
        </authorList>
    </citation>
    <scope>IDENTIFICATION</scope>
</reference>
<dbReference type="GeneTree" id="ENSGT00940000154614"/>
<dbReference type="FunFam" id="2.60.40.10:FF:000285">
    <property type="entry name" value="Hemicentin 1"/>
    <property type="match status" value="1"/>
</dbReference>